<keyword evidence="1" id="KW-0175">Coiled coil</keyword>
<evidence type="ECO:0000256" key="2">
    <source>
        <dbReference type="SAM" id="MobiDB-lite"/>
    </source>
</evidence>
<reference evidence="3" key="1">
    <citation type="submission" date="2013-12" db="EMBL/GenBank/DDBJ databases">
        <authorList>
            <person name="Aslett M."/>
        </authorList>
    </citation>
    <scope>NUCLEOTIDE SEQUENCE [LARGE SCALE GENOMIC DNA]</scope>
    <source>
        <strain evidence="3">Lindley</strain>
    </source>
</reference>
<feature type="coiled-coil region" evidence="1">
    <location>
        <begin position="92"/>
        <end position="147"/>
    </location>
</feature>
<reference evidence="4" key="3">
    <citation type="submission" date="2016-06" db="UniProtKB">
        <authorList>
            <consortium name="WormBaseParasite"/>
        </authorList>
    </citation>
    <scope>IDENTIFICATION</scope>
</reference>
<dbReference type="Proteomes" id="UP000050741">
    <property type="component" value="Unassembled WGS sequence"/>
</dbReference>
<organism evidence="3 4">
    <name type="scientific">Globodera pallida</name>
    <name type="common">Potato cyst nematode worm</name>
    <name type="synonym">Heterodera pallida</name>
    <dbReference type="NCBI Taxonomy" id="36090"/>
    <lineage>
        <taxon>Eukaryota</taxon>
        <taxon>Metazoa</taxon>
        <taxon>Ecdysozoa</taxon>
        <taxon>Nematoda</taxon>
        <taxon>Chromadorea</taxon>
        <taxon>Rhabditida</taxon>
        <taxon>Tylenchina</taxon>
        <taxon>Tylenchomorpha</taxon>
        <taxon>Tylenchoidea</taxon>
        <taxon>Heteroderidae</taxon>
        <taxon>Heteroderinae</taxon>
        <taxon>Globodera</taxon>
    </lineage>
</organism>
<name>A0A183C4Y4_GLOPA</name>
<dbReference type="WBParaSite" id="GPLIN_000792800">
    <property type="protein sequence ID" value="GPLIN_000792800"/>
    <property type="gene ID" value="GPLIN_000792800"/>
</dbReference>
<feature type="region of interest" description="Disordered" evidence="2">
    <location>
        <begin position="21"/>
        <end position="58"/>
    </location>
</feature>
<dbReference type="AlphaFoldDB" id="A0A183C4Y4"/>
<keyword evidence="3" id="KW-1185">Reference proteome</keyword>
<protein>
    <submittedName>
        <fullName evidence="4">Coiled-coil domain-containing protein 69</fullName>
    </submittedName>
</protein>
<proteinExistence type="predicted"/>
<reference evidence="3" key="2">
    <citation type="submission" date="2014-05" db="EMBL/GenBank/DDBJ databases">
        <title>The genome and life-stage specific transcriptomes of Globodera pallida elucidate key aspects of plant parasitism by a cyst nematode.</title>
        <authorList>
            <person name="Cotton J.A."/>
            <person name="Lilley C.J."/>
            <person name="Jones L.M."/>
            <person name="Kikuchi T."/>
            <person name="Reid A.J."/>
            <person name="Thorpe P."/>
            <person name="Tsai I.J."/>
            <person name="Beasley H."/>
            <person name="Blok V."/>
            <person name="Cock P.J.A."/>
            <person name="Van den Akker S.E."/>
            <person name="Holroyd N."/>
            <person name="Hunt M."/>
            <person name="Mantelin S."/>
            <person name="Naghra H."/>
            <person name="Pain A."/>
            <person name="Palomares-Rius J.E."/>
            <person name="Zarowiecki M."/>
            <person name="Berriman M."/>
            <person name="Jones J.T."/>
            <person name="Urwin P.E."/>
        </authorList>
    </citation>
    <scope>NUCLEOTIDE SEQUENCE [LARGE SCALE GENOMIC DNA]</scope>
    <source>
        <strain evidence="3">Lindley</strain>
    </source>
</reference>
<sequence>MDPSEEVRFLRDLIAQLENQLKQNSAEHSSGAGFRMGEQTRKRKRNGGDEDDGTNESGWFEQMEEWKRVIKLELENKLLRAELEHHKLLVAHNALQTEMMEYKRKQQQTIDELNKLKVSIDRFALKQQEHEKRMKEMNCEHQHHRKETS</sequence>
<evidence type="ECO:0000256" key="1">
    <source>
        <dbReference type="SAM" id="Coils"/>
    </source>
</evidence>
<accession>A0A183C4Y4</accession>
<evidence type="ECO:0000313" key="4">
    <source>
        <dbReference type="WBParaSite" id="GPLIN_000792800"/>
    </source>
</evidence>
<evidence type="ECO:0000313" key="3">
    <source>
        <dbReference type="Proteomes" id="UP000050741"/>
    </source>
</evidence>